<accession>A0A540PG13</accession>
<protein>
    <submittedName>
        <fullName evidence="1">FAD-dependent oxidoreductase</fullName>
    </submittedName>
</protein>
<gene>
    <name evidence="1" type="ORF">Sipo8835_03225</name>
</gene>
<dbReference type="InterPro" id="IPR036188">
    <property type="entry name" value="FAD/NAD-bd_sf"/>
</dbReference>
<dbReference type="Proteomes" id="UP000318720">
    <property type="component" value="Unassembled WGS sequence"/>
</dbReference>
<dbReference type="Gene3D" id="3.30.9.10">
    <property type="entry name" value="D-Amino Acid Oxidase, subunit A, domain 2"/>
    <property type="match status" value="1"/>
</dbReference>
<organism evidence="1 2">
    <name type="scientific">Streptomyces ipomoeae</name>
    <dbReference type="NCBI Taxonomy" id="103232"/>
    <lineage>
        <taxon>Bacteria</taxon>
        <taxon>Bacillati</taxon>
        <taxon>Actinomycetota</taxon>
        <taxon>Actinomycetes</taxon>
        <taxon>Kitasatosporales</taxon>
        <taxon>Streptomycetaceae</taxon>
        <taxon>Streptomyces</taxon>
    </lineage>
</organism>
<evidence type="ECO:0000313" key="2">
    <source>
        <dbReference type="Proteomes" id="UP000318720"/>
    </source>
</evidence>
<dbReference type="AlphaFoldDB" id="A0A540PG13"/>
<comment type="caution">
    <text evidence="1">The sequence shown here is derived from an EMBL/GenBank/DDBJ whole genome shotgun (WGS) entry which is preliminary data.</text>
</comment>
<dbReference type="SUPFAM" id="SSF51905">
    <property type="entry name" value="FAD/NAD(P)-binding domain"/>
    <property type="match status" value="1"/>
</dbReference>
<dbReference type="PANTHER" id="PTHR13847">
    <property type="entry name" value="SARCOSINE DEHYDROGENASE-RELATED"/>
    <property type="match status" value="1"/>
</dbReference>
<reference evidence="1 2" key="1">
    <citation type="submission" date="2019-03" db="EMBL/GenBank/DDBJ databases">
        <title>Comparative genomic analyses of the sweetpotato soil rot pathogen, Streptomyces ipomoeae.</title>
        <authorList>
            <person name="Ruschel Soares N."/>
            <person name="Badger J.H."/>
            <person name="Huguet-Tapia J.C."/>
            <person name="Clark C.A."/>
            <person name="Pettis G.S."/>
        </authorList>
    </citation>
    <scope>NUCLEOTIDE SEQUENCE [LARGE SCALE GENOMIC DNA]</scope>
    <source>
        <strain evidence="1 2">88-35</strain>
    </source>
</reference>
<dbReference type="Gene3D" id="3.50.50.60">
    <property type="entry name" value="FAD/NAD(P)-binding domain"/>
    <property type="match status" value="1"/>
</dbReference>
<dbReference type="PANTHER" id="PTHR13847:SF281">
    <property type="entry name" value="FAD DEPENDENT OXIDOREDUCTASE DOMAIN-CONTAINING PROTEIN"/>
    <property type="match status" value="1"/>
</dbReference>
<dbReference type="EMBL" id="SPAZ01000033">
    <property type="protein sequence ID" value="TQE38998.1"/>
    <property type="molecule type" value="Genomic_DNA"/>
</dbReference>
<evidence type="ECO:0000313" key="1">
    <source>
        <dbReference type="EMBL" id="TQE38998.1"/>
    </source>
</evidence>
<proteinExistence type="predicted"/>
<dbReference type="InterPro" id="IPR006076">
    <property type="entry name" value="FAD-dep_OxRdtase"/>
</dbReference>
<dbReference type="GO" id="GO:0005737">
    <property type="term" value="C:cytoplasm"/>
    <property type="evidence" value="ECO:0007669"/>
    <property type="project" value="TreeGrafter"/>
</dbReference>
<dbReference type="RefSeq" id="WP_141571601.1">
    <property type="nucleotide sequence ID" value="NZ_CP182305.1"/>
</dbReference>
<dbReference type="GeneID" id="301698979"/>
<name>A0A540PG13_9ACTN</name>
<dbReference type="Pfam" id="PF01266">
    <property type="entry name" value="DAO"/>
    <property type="match status" value="1"/>
</dbReference>
<sequence length="458" mass="50658">MNAYKNATYKNAYGNEYENAYKHVVYWHDTEPVTVGPPLRETVDCDVCIVGGGFTGLWTAYFLKEAEPALDIRIVEAHHSGYGASGRADGFVTPTIGKDIQALVKEFGLSRALEASQAVGRSILEIGRFARKNRVDAEYEANDYLMVATDAAQLKRLEHDRDLAERMGAAGAGILSGEESRAIIGSPAVLAGMRTGGALVNPFKLARGIARVVREKGVTLYDNSPCLRVEPGVRPTVVTAGGRVKADKVVLATNVHMDAFPPFRRKVVPIWTYAMVSEPLTDAQLARVAWAGREGLVEAKSLLTCARFTHDNRVMFAGGPAPYYYGRDKRQRNMNRPEVYREIHREFLRFFPMWADVRFTYAYGGTADVVRDYAPHFGSLSGGNILYGYGYCGNGIAATHTGGKVLRDLTLGKDTDYSRLLFVDDERRRPPADFPPEPALYVGARAVARLMDWKESRL</sequence>